<evidence type="ECO:0000256" key="7">
    <source>
        <dbReference type="ARBA" id="ARBA00022723"/>
    </source>
</evidence>
<proteinExistence type="predicted"/>
<evidence type="ECO:0000259" key="22">
    <source>
        <dbReference type="PROSITE" id="PS50994"/>
    </source>
</evidence>
<dbReference type="GO" id="GO:0008233">
    <property type="term" value="F:peptidase activity"/>
    <property type="evidence" value="ECO:0007669"/>
    <property type="project" value="UniProtKB-KW"/>
</dbReference>
<dbReference type="GO" id="GO:0003887">
    <property type="term" value="F:DNA-directed DNA polymerase activity"/>
    <property type="evidence" value="ECO:0007669"/>
    <property type="project" value="UniProtKB-KW"/>
</dbReference>
<accession>A0A9Q3DT08</accession>
<keyword evidence="9" id="KW-0255">Endonuclease</keyword>
<evidence type="ECO:0000313" key="23">
    <source>
        <dbReference type="EMBL" id="MBW0507637.1"/>
    </source>
</evidence>
<evidence type="ECO:0000256" key="15">
    <source>
        <dbReference type="ARBA" id="ARBA00022918"/>
    </source>
</evidence>
<dbReference type="GO" id="GO:0032196">
    <property type="term" value="P:transposition"/>
    <property type="evidence" value="ECO:0007669"/>
    <property type="project" value="UniProtKB-KW"/>
</dbReference>
<evidence type="ECO:0000256" key="11">
    <source>
        <dbReference type="ARBA" id="ARBA00022840"/>
    </source>
</evidence>
<dbReference type="PANTHER" id="PTHR42648:SF11">
    <property type="entry name" value="TRANSPOSON TY4-P GAG-POL POLYPROTEIN"/>
    <property type="match status" value="1"/>
</dbReference>
<dbReference type="Pfam" id="PF13976">
    <property type="entry name" value="gag_pre-integrs"/>
    <property type="match status" value="1"/>
</dbReference>
<evidence type="ECO:0000256" key="18">
    <source>
        <dbReference type="ARBA" id="ARBA00023172"/>
    </source>
</evidence>
<evidence type="ECO:0000256" key="19">
    <source>
        <dbReference type="ARBA" id="ARBA00048173"/>
    </source>
</evidence>
<evidence type="ECO:0000256" key="21">
    <source>
        <dbReference type="SAM" id="MobiDB-lite"/>
    </source>
</evidence>
<keyword evidence="17" id="KW-0917">Virion maturation</keyword>
<keyword evidence="11" id="KW-0067">ATP-binding</keyword>
<feature type="region of interest" description="Disordered" evidence="21">
    <location>
        <begin position="367"/>
        <end position="422"/>
    </location>
</feature>
<dbReference type="GO" id="GO:0015074">
    <property type="term" value="P:DNA integration"/>
    <property type="evidence" value="ECO:0007669"/>
    <property type="project" value="UniProtKB-KW"/>
</dbReference>
<dbReference type="GO" id="GO:0005634">
    <property type="term" value="C:nucleus"/>
    <property type="evidence" value="ECO:0007669"/>
    <property type="project" value="UniProtKB-ARBA"/>
</dbReference>
<keyword evidence="10" id="KW-0378">Hydrolase</keyword>
<dbReference type="InterPro" id="IPR039537">
    <property type="entry name" value="Retrotran_Ty1/copia-like"/>
</dbReference>
<dbReference type="GO" id="GO:0003723">
    <property type="term" value="F:RNA binding"/>
    <property type="evidence" value="ECO:0007669"/>
    <property type="project" value="UniProtKB-KW"/>
</dbReference>
<dbReference type="OrthoDB" id="8029976at2759"/>
<keyword evidence="7" id="KW-0479">Metal-binding</keyword>
<evidence type="ECO:0000256" key="1">
    <source>
        <dbReference type="ARBA" id="ARBA00002180"/>
    </source>
</evidence>
<evidence type="ECO:0000256" key="5">
    <source>
        <dbReference type="ARBA" id="ARBA00022695"/>
    </source>
</evidence>
<dbReference type="Pfam" id="PF00665">
    <property type="entry name" value="rve"/>
    <property type="match status" value="1"/>
</dbReference>
<dbReference type="GO" id="GO:0046872">
    <property type="term" value="F:metal ion binding"/>
    <property type="evidence" value="ECO:0007669"/>
    <property type="project" value="UniProtKB-KW"/>
</dbReference>
<evidence type="ECO:0000256" key="2">
    <source>
        <dbReference type="ARBA" id="ARBA00022578"/>
    </source>
</evidence>
<evidence type="ECO:0000256" key="16">
    <source>
        <dbReference type="ARBA" id="ARBA00022932"/>
    </source>
</evidence>
<feature type="domain" description="Integrase catalytic" evidence="22">
    <location>
        <begin position="164"/>
        <end position="343"/>
    </location>
</feature>
<protein>
    <recommendedName>
        <fullName evidence="22">Integrase catalytic domain-containing protein</fullName>
    </recommendedName>
</protein>
<comment type="catalytic activity">
    <reaction evidence="20">
        <text>DNA(n) + a 2'-deoxyribonucleoside 5'-triphosphate = DNA(n+1) + diphosphate</text>
        <dbReference type="Rhea" id="RHEA:22508"/>
        <dbReference type="Rhea" id="RHEA-COMP:17339"/>
        <dbReference type="Rhea" id="RHEA-COMP:17340"/>
        <dbReference type="ChEBI" id="CHEBI:33019"/>
        <dbReference type="ChEBI" id="CHEBI:61560"/>
        <dbReference type="ChEBI" id="CHEBI:173112"/>
        <dbReference type="EC" id="2.7.7.7"/>
    </reaction>
</comment>
<evidence type="ECO:0000256" key="14">
    <source>
        <dbReference type="ARBA" id="ARBA00022908"/>
    </source>
</evidence>
<dbReference type="Pfam" id="PF22936">
    <property type="entry name" value="Pol_BBD"/>
    <property type="match status" value="1"/>
</dbReference>
<dbReference type="GO" id="GO:0004519">
    <property type="term" value="F:endonuclease activity"/>
    <property type="evidence" value="ECO:0007669"/>
    <property type="project" value="UniProtKB-KW"/>
</dbReference>
<keyword evidence="13" id="KW-0694">RNA-binding</keyword>
<dbReference type="GO" id="GO:0003964">
    <property type="term" value="F:RNA-directed DNA polymerase activity"/>
    <property type="evidence" value="ECO:0007669"/>
    <property type="project" value="UniProtKB-KW"/>
</dbReference>
<keyword evidence="18" id="KW-0233">DNA recombination</keyword>
<comment type="catalytic activity">
    <reaction evidence="19">
        <text>DNA(n) + a 2'-deoxyribonucleoside 5'-triphosphate = DNA(n+1) + diphosphate</text>
        <dbReference type="Rhea" id="RHEA:22508"/>
        <dbReference type="Rhea" id="RHEA-COMP:17339"/>
        <dbReference type="Rhea" id="RHEA-COMP:17340"/>
        <dbReference type="ChEBI" id="CHEBI:33019"/>
        <dbReference type="ChEBI" id="CHEBI:61560"/>
        <dbReference type="ChEBI" id="CHEBI:173112"/>
        <dbReference type="EC" id="2.7.7.49"/>
    </reaction>
</comment>
<keyword evidence="4" id="KW-0645">Protease</keyword>
<dbReference type="InterPro" id="IPR036397">
    <property type="entry name" value="RNaseH_sf"/>
</dbReference>
<keyword evidence="8" id="KW-0547">Nucleotide-binding</keyword>
<organism evidence="23 24">
    <name type="scientific">Austropuccinia psidii MF-1</name>
    <dbReference type="NCBI Taxonomy" id="1389203"/>
    <lineage>
        <taxon>Eukaryota</taxon>
        <taxon>Fungi</taxon>
        <taxon>Dikarya</taxon>
        <taxon>Basidiomycota</taxon>
        <taxon>Pucciniomycotina</taxon>
        <taxon>Pucciniomycetes</taxon>
        <taxon>Pucciniales</taxon>
        <taxon>Sphaerophragmiaceae</taxon>
        <taxon>Austropuccinia</taxon>
    </lineage>
</organism>
<keyword evidence="16" id="KW-0239">DNA-directed DNA polymerase</keyword>
<keyword evidence="24" id="KW-1185">Reference proteome</keyword>
<evidence type="ECO:0000256" key="12">
    <source>
        <dbReference type="ARBA" id="ARBA00022842"/>
    </source>
</evidence>
<evidence type="ECO:0000313" key="24">
    <source>
        <dbReference type="Proteomes" id="UP000765509"/>
    </source>
</evidence>
<evidence type="ECO:0000256" key="4">
    <source>
        <dbReference type="ARBA" id="ARBA00022670"/>
    </source>
</evidence>
<keyword evidence="16" id="KW-0808">Transferase</keyword>
<evidence type="ECO:0000256" key="9">
    <source>
        <dbReference type="ARBA" id="ARBA00022759"/>
    </source>
</evidence>
<reference evidence="23" key="1">
    <citation type="submission" date="2021-03" db="EMBL/GenBank/DDBJ databases">
        <title>Draft genome sequence of rust myrtle Austropuccinia psidii MF-1, a brazilian biotype.</title>
        <authorList>
            <person name="Quecine M.C."/>
            <person name="Pachon D.M.R."/>
            <person name="Bonatelli M.L."/>
            <person name="Correr F.H."/>
            <person name="Franceschini L.M."/>
            <person name="Leite T.F."/>
            <person name="Margarido G.R.A."/>
            <person name="Almeida C.A."/>
            <person name="Ferrarezi J.A."/>
            <person name="Labate C.A."/>
        </authorList>
    </citation>
    <scope>NUCLEOTIDE SEQUENCE</scope>
    <source>
        <strain evidence="23">MF-1</strain>
    </source>
</reference>
<dbReference type="Proteomes" id="UP000765509">
    <property type="component" value="Unassembled WGS sequence"/>
</dbReference>
<keyword evidence="15" id="KW-0695">RNA-directed DNA polymerase</keyword>
<keyword evidence="12" id="KW-0460">Magnesium</keyword>
<dbReference type="InterPro" id="IPR012337">
    <property type="entry name" value="RNaseH-like_sf"/>
</dbReference>
<dbReference type="GO" id="GO:0005524">
    <property type="term" value="F:ATP binding"/>
    <property type="evidence" value="ECO:0007669"/>
    <property type="project" value="UniProtKB-KW"/>
</dbReference>
<dbReference type="AlphaFoldDB" id="A0A9Q3DT08"/>
<evidence type="ECO:0000256" key="8">
    <source>
        <dbReference type="ARBA" id="ARBA00022741"/>
    </source>
</evidence>
<comment type="caution">
    <text evidence="23">The sequence shown here is derived from an EMBL/GenBank/DDBJ whole genome shotgun (WGS) entry which is preliminary data.</text>
</comment>
<dbReference type="InterPro" id="IPR025724">
    <property type="entry name" value="GAG-pre-integrase_dom"/>
</dbReference>
<evidence type="ECO:0000256" key="6">
    <source>
        <dbReference type="ARBA" id="ARBA00022722"/>
    </source>
</evidence>
<dbReference type="InterPro" id="IPR054722">
    <property type="entry name" value="PolX-like_BBD"/>
</dbReference>
<keyword evidence="5" id="KW-0548">Nucleotidyltransferase</keyword>
<keyword evidence="2" id="KW-0815">Transposition</keyword>
<dbReference type="SUPFAM" id="SSF53098">
    <property type="entry name" value="Ribonuclease H-like"/>
    <property type="match status" value="1"/>
</dbReference>
<evidence type="ECO:0000256" key="10">
    <source>
        <dbReference type="ARBA" id="ARBA00022801"/>
    </source>
</evidence>
<evidence type="ECO:0000256" key="13">
    <source>
        <dbReference type="ARBA" id="ARBA00022884"/>
    </source>
</evidence>
<dbReference type="PANTHER" id="PTHR42648">
    <property type="entry name" value="TRANSPOSASE, PUTATIVE-RELATED"/>
    <property type="match status" value="1"/>
</dbReference>
<evidence type="ECO:0000256" key="3">
    <source>
        <dbReference type="ARBA" id="ARBA00022612"/>
    </source>
</evidence>
<dbReference type="GO" id="GO:0006508">
    <property type="term" value="P:proteolysis"/>
    <property type="evidence" value="ECO:0007669"/>
    <property type="project" value="UniProtKB-KW"/>
</dbReference>
<feature type="compositionally biased region" description="Acidic residues" evidence="21">
    <location>
        <begin position="370"/>
        <end position="380"/>
    </location>
</feature>
<dbReference type="InterPro" id="IPR001584">
    <property type="entry name" value="Integrase_cat-core"/>
</dbReference>
<name>A0A9Q3DT08_9BASI</name>
<dbReference type="Gene3D" id="3.30.420.10">
    <property type="entry name" value="Ribonuclease H-like superfamily/Ribonuclease H"/>
    <property type="match status" value="1"/>
</dbReference>
<dbReference type="GO" id="GO:0006310">
    <property type="term" value="P:DNA recombination"/>
    <property type="evidence" value="ECO:0007669"/>
    <property type="project" value="UniProtKB-KW"/>
</dbReference>
<dbReference type="PROSITE" id="PS50994">
    <property type="entry name" value="INTEGRASE"/>
    <property type="match status" value="1"/>
</dbReference>
<evidence type="ECO:0000256" key="20">
    <source>
        <dbReference type="ARBA" id="ARBA00049244"/>
    </source>
</evidence>
<comment type="function">
    <text evidence="1">The aspartyl protease (PR) mediates the proteolytic cleavages of the Gag and Gag-Pol polyproteins after assembly of the VLP.</text>
</comment>
<gene>
    <name evidence="23" type="ORF">O181_047352</name>
</gene>
<dbReference type="EMBL" id="AVOT02019830">
    <property type="protein sequence ID" value="MBW0507637.1"/>
    <property type="molecule type" value="Genomic_DNA"/>
</dbReference>
<keyword evidence="14" id="KW-0229">DNA integration</keyword>
<keyword evidence="6" id="KW-0540">Nuclease</keyword>
<evidence type="ECO:0000256" key="17">
    <source>
        <dbReference type="ARBA" id="ARBA00023113"/>
    </source>
</evidence>
<sequence>MFNSRELFSDFVETEKLLISTSDPKSNLFATGRGTVVIEIENETVLLSNFLYVPHLSRNLISLLEMFSKSITIVKQNKDFSILDENRPILHRRIINNLMISNFTEFTSLLTTSSTKKTCWHSRLGHPSNKTLKSMGLPNFEKDHCDVCIRGKITLKPFKSHFEEVKEPLDCLHLDLVGPIAPPSISGHRFFLTIVDRFTPFRVVRFLKNKLDAIKEFAIVKNLIETAQGRKIKKVVSDRGGEFVNDEFKQLANESGFTHVTSPPYTPQLNGFAERTKRKILEETRCLLLGNAPRIKCIRTFGNKVVFVIPRGKRPWKLSPTGELRILLGFDYESPAYRILKLKDNKVLSTSDVEKFQSNEDTFFECQENPTDEAPSDSNDESTSQINDSSVESSSDDQDTKGPTTKINVIGTHHPTLISSDI</sequence>
<keyword evidence="3" id="KW-1188">Viral release from host cell</keyword>